<reference evidence="2" key="1">
    <citation type="submission" date="2014-03" db="EMBL/GenBank/DDBJ databases">
        <authorList>
            <person name="Aksoy S."/>
            <person name="Warren W."/>
            <person name="Wilson R.K."/>
        </authorList>
    </citation>
    <scope>NUCLEOTIDE SEQUENCE [LARGE SCALE GENOMIC DNA]</scope>
    <source>
        <strain evidence="2">IAEA</strain>
    </source>
</reference>
<keyword evidence="2" id="KW-1185">Reference proteome</keyword>
<protein>
    <submittedName>
        <fullName evidence="1">Uncharacterized protein</fullName>
    </submittedName>
</protein>
<accession>A0A1B0A019</accession>
<name>A0A1B0A019_GLOPL</name>
<dbReference type="AlphaFoldDB" id="A0A1B0A019"/>
<evidence type="ECO:0000313" key="1">
    <source>
        <dbReference type="EnsemblMetazoa" id="GPAI030294-PA"/>
    </source>
</evidence>
<dbReference type="VEuPathDB" id="VectorBase:GPAI030294"/>
<dbReference type="Proteomes" id="UP000092445">
    <property type="component" value="Unassembled WGS sequence"/>
</dbReference>
<reference evidence="1" key="2">
    <citation type="submission" date="2020-05" db="UniProtKB">
        <authorList>
            <consortium name="EnsemblMetazoa"/>
        </authorList>
    </citation>
    <scope>IDENTIFICATION</scope>
    <source>
        <strain evidence="1">IAEA</strain>
    </source>
</reference>
<proteinExistence type="predicted"/>
<evidence type="ECO:0000313" key="2">
    <source>
        <dbReference type="Proteomes" id="UP000092445"/>
    </source>
</evidence>
<organism evidence="1 2">
    <name type="scientific">Glossina pallidipes</name>
    <name type="common">Tsetse fly</name>
    <dbReference type="NCBI Taxonomy" id="7398"/>
    <lineage>
        <taxon>Eukaryota</taxon>
        <taxon>Metazoa</taxon>
        <taxon>Ecdysozoa</taxon>
        <taxon>Arthropoda</taxon>
        <taxon>Hexapoda</taxon>
        <taxon>Insecta</taxon>
        <taxon>Pterygota</taxon>
        <taxon>Neoptera</taxon>
        <taxon>Endopterygota</taxon>
        <taxon>Diptera</taxon>
        <taxon>Brachycera</taxon>
        <taxon>Muscomorpha</taxon>
        <taxon>Hippoboscoidea</taxon>
        <taxon>Glossinidae</taxon>
        <taxon>Glossina</taxon>
    </lineage>
</organism>
<sequence>MLMLNEYVQILMSFNGNVTTNLATTSKVHTATMYILHIVNFIVLHLAVGSDRWLSCIVATCKFVNAKTAVAASTHPSQEPRVYGSHKEILWQAIRNEDDIQMQHMVAEL</sequence>
<dbReference type="EnsemblMetazoa" id="GPAI030294-RA">
    <property type="protein sequence ID" value="GPAI030294-PA"/>
    <property type="gene ID" value="GPAI030294"/>
</dbReference>